<organism evidence="1 2">
    <name type="scientific">Sphaerisporangium rufum</name>
    <dbReference type="NCBI Taxonomy" id="1381558"/>
    <lineage>
        <taxon>Bacteria</taxon>
        <taxon>Bacillati</taxon>
        <taxon>Actinomycetota</taxon>
        <taxon>Actinomycetes</taxon>
        <taxon>Streptosporangiales</taxon>
        <taxon>Streptosporangiaceae</taxon>
        <taxon>Sphaerisporangium</taxon>
    </lineage>
</organism>
<name>A0A919V063_9ACTN</name>
<dbReference type="Proteomes" id="UP000655287">
    <property type="component" value="Unassembled WGS sequence"/>
</dbReference>
<evidence type="ECO:0000313" key="2">
    <source>
        <dbReference type="Proteomes" id="UP000655287"/>
    </source>
</evidence>
<reference evidence="1" key="1">
    <citation type="submission" date="2021-01" db="EMBL/GenBank/DDBJ databases">
        <title>Whole genome shotgun sequence of Sphaerisporangium rufum NBRC 109079.</title>
        <authorList>
            <person name="Komaki H."/>
            <person name="Tamura T."/>
        </authorList>
    </citation>
    <scope>NUCLEOTIDE SEQUENCE</scope>
    <source>
        <strain evidence="1">NBRC 109079</strain>
    </source>
</reference>
<keyword evidence="2" id="KW-1185">Reference proteome</keyword>
<accession>A0A919V063</accession>
<sequence>MAGAAARGVRVYGLGRYRVPAATPDRRPARPHDPALVVGFGNVGESAIRAGTRILARLLTG</sequence>
<gene>
    <name evidence="1" type="ORF">Sru01_20340</name>
</gene>
<protein>
    <submittedName>
        <fullName evidence="1">Uncharacterized protein</fullName>
    </submittedName>
</protein>
<dbReference type="EMBL" id="BOOU01000031">
    <property type="protein sequence ID" value="GII77052.1"/>
    <property type="molecule type" value="Genomic_DNA"/>
</dbReference>
<dbReference type="AlphaFoldDB" id="A0A919V063"/>
<evidence type="ECO:0000313" key="1">
    <source>
        <dbReference type="EMBL" id="GII77052.1"/>
    </source>
</evidence>
<comment type="caution">
    <text evidence="1">The sequence shown here is derived from an EMBL/GenBank/DDBJ whole genome shotgun (WGS) entry which is preliminary data.</text>
</comment>
<dbReference type="RefSeq" id="WP_203983771.1">
    <property type="nucleotide sequence ID" value="NZ_BOOU01000031.1"/>
</dbReference>
<proteinExistence type="predicted"/>